<gene>
    <name evidence="2" type="ORF">M430DRAFT_58453</name>
</gene>
<evidence type="ECO:0000256" key="1">
    <source>
        <dbReference type="SAM" id="MobiDB-lite"/>
    </source>
</evidence>
<feature type="compositionally biased region" description="Low complexity" evidence="1">
    <location>
        <begin position="342"/>
        <end position="355"/>
    </location>
</feature>
<proteinExistence type="predicted"/>
<keyword evidence="3" id="KW-1185">Reference proteome</keyword>
<dbReference type="RefSeq" id="XP_024721931.1">
    <property type="nucleotide sequence ID" value="XM_024868725.1"/>
</dbReference>
<evidence type="ECO:0000313" key="3">
    <source>
        <dbReference type="Proteomes" id="UP000241818"/>
    </source>
</evidence>
<sequence length="457" mass="50268">MQAQAMGNEHRAMVSPQPGSSSPDAAQQSTMDTALPTEQGGESGKDSVDEQDIGTGRCYPPEGCDIEERLKHPKRVSENYPTGEWPERQGIPPTCRHSSESEIALPSTPTLLQSLAHSGSRSEIATAPANLVSPMLPQTLANEFLDRLDEDIQKRDRESQAEVMHKEVTPASFSYQSADAIHYPTANPALPQAFLPVPSGQAQWPASQMLLPQFNLTPDSQVGEYGTNAVQAPVPYQRLSPAYGMNPQGQPPLQYYHSMNNYVQAPPALPQNFVPYPHTNPVFFQPQAAAPNYGVGRPSLPVQTYNKQPIMLANSSLQHIFYPSPLQINNFNNATIARPELSSQHPPSHPSYSQHLRSRASVPPPFAHPSQPLSKPLFTQQQLGLNNTRVNELRRMKKHRQTTPNVDEFMVRRAKKENIPKQMGNLKKGKSGRGQGKPALKAKGGRVEAGEAIQKVD</sequence>
<feature type="compositionally biased region" description="Polar residues" evidence="1">
    <location>
        <begin position="17"/>
        <end position="32"/>
    </location>
</feature>
<evidence type="ECO:0000313" key="2">
    <source>
        <dbReference type="EMBL" id="PSS20661.1"/>
    </source>
</evidence>
<accession>A0A2T3B4V7</accession>
<feature type="region of interest" description="Disordered" evidence="1">
    <location>
        <begin position="1"/>
        <end position="100"/>
    </location>
</feature>
<dbReference type="InParanoid" id="A0A2T3B4V7"/>
<feature type="region of interest" description="Disordered" evidence="1">
    <location>
        <begin position="339"/>
        <end position="371"/>
    </location>
</feature>
<feature type="region of interest" description="Disordered" evidence="1">
    <location>
        <begin position="418"/>
        <end position="457"/>
    </location>
</feature>
<dbReference type="Proteomes" id="UP000241818">
    <property type="component" value="Unassembled WGS sequence"/>
</dbReference>
<feature type="compositionally biased region" description="Basic and acidic residues" evidence="1">
    <location>
        <begin position="445"/>
        <end position="457"/>
    </location>
</feature>
<reference evidence="2 3" key="1">
    <citation type="journal article" date="2018" name="New Phytol.">
        <title>Comparative genomics and transcriptomics depict ericoid mycorrhizal fungi as versatile saprotrophs and plant mutualists.</title>
        <authorList>
            <person name="Martino E."/>
            <person name="Morin E."/>
            <person name="Grelet G.A."/>
            <person name="Kuo A."/>
            <person name="Kohler A."/>
            <person name="Daghino S."/>
            <person name="Barry K.W."/>
            <person name="Cichocki N."/>
            <person name="Clum A."/>
            <person name="Dockter R.B."/>
            <person name="Hainaut M."/>
            <person name="Kuo R.C."/>
            <person name="LaButti K."/>
            <person name="Lindahl B.D."/>
            <person name="Lindquist E.A."/>
            <person name="Lipzen A."/>
            <person name="Khouja H.R."/>
            <person name="Magnuson J."/>
            <person name="Murat C."/>
            <person name="Ohm R.A."/>
            <person name="Singer S.W."/>
            <person name="Spatafora J.W."/>
            <person name="Wang M."/>
            <person name="Veneault-Fourrey C."/>
            <person name="Henrissat B."/>
            <person name="Grigoriev I.V."/>
            <person name="Martin F.M."/>
            <person name="Perotto S."/>
        </authorList>
    </citation>
    <scope>NUCLEOTIDE SEQUENCE [LARGE SCALE GENOMIC DNA]</scope>
    <source>
        <strain evidence="2 3">ATCC 22711</strain>
    </source>
</reference>
<name>A0A2T3B4V7_AMORE</name>
<organism evidence="2 3">
    <name type="scientific">Amorphotheca resinae ATCC 22711</name>
    <dbReference type="NCBI Taxonomy" id="857342"/>
    <lineage>
        <taxon>Eukaryota</taxon>
        <taxon>Fungi</taxon>
        <taxon>Dikarya</taxon>
        <taxon>Ascomycota</taxon>
        <taxon>Pezizomycotina</taxon>
        <taxon>Leotiomycetes</taxon>
        <taxon>Helotiales</taxon>
        <taxon>Amorphothecaceae</taxon>
        <taxon>Amorphotheca</taxon>
    </lineage>
</organism>
<dbReference type="AlphaFoldDB" id="A0A2T3B4V7"/>
<dbReference type="EMBL" id="KZ679010">
    <property type="protein sequence ID" value="PSS20661.1"/>
    <property type="molecule type" value="Genomic_DNA"/>
</dbReference>
<protein>
    <submittedName>
        <fullName evidence="2">Uncharacterized protein</fullName>
    </submittedName>
</protein>
<dbReference type="GeneID" id="36576806"/>